<dbReference type="SMART" id="SM00422">
    <property type="entry name" value="HTH_MERR"/>
    <property type="match status" value="1"/>
</dbReference>
<keyword evidence="1" id="KW-0238">DNA-binding</keyword>
<dbReference type="GO" id="GO:0003677">
    <property type="term" value="F:DNA binding"/>
    <property type="evidence" value="ECO:0007669"/>
    <property type="project" value="UniProtKB-KW"/>
</dbReference>
<protein>
    <submittedName>
        <fullName evidence="3">MerR family transcriptional regulator</fullName>
    </submittedName>
</protein>
<dbReference type="AlphaFoldDB" id="A0A7X2Z1Q0"/>
<dbReference type="InterPro" id="IPR009061">
    <property type="entry name" value="DNA-bd_dom_put_sf"/>
</dbReference>
<accession>A0A7X2Z1Q0</accession>
<evidence type="ECO:0000259" key="2">
    <source>
        <dbReference type="PROSITE" id="PS50937"/>
    </source>
</evidence>
<feature type="domain" description="HTH merR-type" evidence="2">
    <location>
        <begin position="3"/>
        <end position="72"/>
    </location>
</feature>
<dbReference type="InterPro" id="IPR047057">
    <property type="entry name" value="MerR_fam"/>
</dbReference>
<dbReference type="PRINTS" id="PR00040">
    <property type="entry name" value="HTHMERR"/>
</dbReference>
<dbReference type="PROSITE" id="PS00552">
    <property type="entry name" value="HTH_MERR_1"/>
    <property type="match status" value="1"/>
</dbReference>
<evidence type="ECO:0000313" key="3">
    <source>
        <dbReference type="EMBL" id="MUG45860.1"/>
    </source>
</evidence>
<reference evidence="3 4" key="1">
    <citation type="submission" date="2019-11" db="EMBL/GenBank/DDBJ databases">
        <title>Draft genome sequences of five Paenibacillus species of dairy origin.</title>
        <authorList>
            <person name="Olajide A.M."/>
            <person name="Chen S."/>
            <person name="Lapointe G."/>
        </authorList>
    </citation>
    <scope>NUCLEOTIDE SEQUENCE [LARGE SCALE GENOMIC DNA]</scope>
    <source>
        <strain evidence="3 4">12CR55</strain>
    </source>
</reference>
<organism evidence="3 4">
    <name type="scientific">Paenibacillus woosongensis</name>
    <dbReference type="NCBI Taxonomy" id="307580"/>
    <lineage>
        <taxon>Bacteria</taxon>
        <taxon>Bacillati</taxon>
        <taxon>Bacillota</taxon>
        <taxon>Bacilli</taxon>
        <taxon>Bacillales</taxon>
        <taxon>Paenibacillaceae</taxon>
        <taxon>Paenibacillus</taxon>
    </lineage>
</organism>
<dbReference type="RefSeq" id="WP_155611243.1">
    <property type="nucleotide sequence ID" value="NZ_WNZW01000003.1"/>
</dbReference>
<dbReference type="GO" id="GO:0003700">
    <property type="term" value="F:DNA-binding transcription factor activity"/>
    <property type="evidence" value="ECO:0007669"/>
    <property type="project" value="InterPro"/>
</dbReference>
<evidence type="ECO:0000313" key="4">
    <source>
        <dbReference type="Proteomes" id="UP000447876"/>
    </source>
</evidence>
<name>A0A7X2Z1Q0_9BACL</name>
<dbReference type="Proteomes" id="UP000447876">
    <property type="component" value="Unassembled WGS sequence"/>
</dbReference>
<dbReference type="PANTHER" id="PTHR30204:SF92">
    <property type="entry name" value="HTH-TYPE TRANSCRIPTIONAL REGULATOR ZNTR"/>
    <property type="match status" value="1"/>
</dbReference>
<dbReference type="OrthoDB" id="9791488at2"/>
<evidence type="ECO:0000256" key="1">
    <source>
        <dbReference type="ARBA" id="ARBA00023125"/>
    </source>
</evidence>
<dbReference type="PROSITE" id="PS50937">
    <property type="entry name" value="HTH_MERR_2"/>
    <property type="match status" value="1"/>
</dbReference>
<dbReference type="SUPFAM" id="SSF46955">
    <property type="entry name" value="Putative DNA-binding domain"/>
    <property type="match status" value="1"/>
</dbReference>
<proteinExistence type="predicted"/>
<dbReference type="Pfam" id="PF13411">
    <property type="entry name" value="MerR_1"/>
    <property type="match status" value="1"/>
</dbReference>
<gene>
    <name evidence="3" type="ORF">GNP95_12750</name>
</gene>
<comment type="caution">
    <text evidence="3">The sequence shown here is derived from an EMBL/GenBank/DDBJ whole genome shotgun (WGS) entry which is preliminary data.</text>
</comment>
<dbReference type="EMBL" id="WNZW01000003">
    <property type="protein sequence ID" value="MUG45860.1"/>
    <property type="molecule type" value="Genomic_DNA"/>
</dbReference>
<dbReference type="PANTHER" id="PTHR30204">
    <property type="entry name" value="REDOX-CYCLING DRUG-SENSING TRANSCRIPTIONAL ACTIVATOR SOXR"/>
    <property type="match status" value="1"/>
</dbReference>
<sequence length="136" mass="15611">MAYLTIGELAKRASVNLETVRYYERRGLIVEPPRTKAGYRIYDESAVDDIRWIRQAQAIGFTLQEISYLKAMRDGAANSEAEMRCHAEEKITEIEKKIEQLQEMKTLLERAVTHSSESFATCPLLQTIKQGRISNE</sequence>
<dbReference type="InterPro" id="IPR000551">
    <property type="entry name" value="MerR-type_HTH_dom"/>
</dbReference>
<dbReference type="Gene3D" id="1.10.1660.10">
    <property type="match status" value="1"/>
</dbReference>